<keyword evidence="3" id="KW-1185">Reference proteome</keyword>
<feature type="chain" id="PRO_5015695108" description="DUF2911 domain-containing protein" evidence="1">
    <location>
        <begin position="20"/>
        <end position="186"/>
    </location>
</feature>
<gene>
    <name evidence="2" type="ORF">HME7025_02087</name>
</gene>
<dbReference type="Proteomes" id="UP000245468">
    <property type="component" value="Chromosome"/>
</dbReference>
<dbReference type="RefSeq" id="WP_109323757.1">
    <property type="nucleotide sequence ID" value="NZ_CP029346.1"/>
</dbReference>
<dbReference type="EMBL" id="CP029346">
    <property type="protein sequence ID" value="AWL09935.1"/>
    <property type="molecule type" value="Genomic_DNA"/>
</dbReference>
<dbReference type="KEGG" id="psez:HME7025_02087"/>
<feature type="signal peptide" evidence="1">
    <location>
        <begin position="1"/>
        <end position="19"/>
    </location>
</feature>
<evidence type="ECO:0008006" key="4">
    <source>
        <dbReference type="Google" id="ProtNLM"/>
    </source>
</evidence>
<proteinExistence type="predicted"/>
<dbReference type="Pfam" id="PF11138">
    <property type="entry name" value="DUF2911"/>
    <property type="match status" value="1"/>
</dbReference>
<evidence type="ECO:0000313" key="3">
    <source>
        <dbReference type="Proteomes" id="UP000245468"/>
    </source>
</evidence>
<dbReference type="AlphaFoldDB" id="A0A2S2DX23"/>
<keyword evidence="1" id="KW-0732">Signal</keyword>
<dbReference type="InterPro" id="IPR021314">
    <property type="entry name" value="DUF2911"/>
</dbReference>
<reference evidence="3" key="1">
    <citation type="submission" date="2018-05" db="EMBL/GenBank/DDBJ databases">
        <title>Pseudarcicella sp. HME7025 Genome sequencing and assembly.</title>
        <authorList>
            <person name="Kim H."/>
            <person name="Kang H."/>
            <person name="Joh K."/>
        </authorList>
    </citation>
    <scope>NUCLEOTIDE SEQUENCE [LARGE SCALE GENOMIC DNA]</scope>
    <source>
        <strain evidence="3">HME7025</strain>
    </source>
</reference>
<evidence type="ECO:0000256" key="1">
    <source>
        <dbReference type="SAM" id="SignalP"/>
    </source>
</evidence>
<sequence length="186" mass="21116">MKKIIVLTLLGALPTGVFAQHENHQPKVDTSMTAVKPKSPKMTAMAMIGTNHIHIEYGSPSVRGRNIWNGLVAYNQVWSSGAHKATWIDFGQDIMVEGKVIPKGKYGFFTIPDKETWTLILSKAWDMHLADDYKQENDIIRIKVKPIKSDKLVEALMYEVLPTMANEGKIKLSWEFLSVEFPFKNR</sequence>
<accession>A0A2S2DX23</accession>
<evidence type="ECO:0000313" key="2">
    <source>
        <dbReference type="EMBL" id="AWL09935.1"/>
    </source>
</evidence>
<protein>
    <recommendedName>
        <fullName evidence="4">DUF2911 domain-containing protein</fullName>
    </recommendedName>
</protein>
<organism evidence="2 3">
    <name type="scientific">Aquirufa nivalisilvae</name>
    <dbReference type="NCBI Taxonomy" id="2516557"/>
    <lineage>
        <taxon>Bacteria</taxon>
        <taxon>Pseudomonadati</taxon>
        <taxon>Bacteroidota</taxon>
        <taxon>Cytophagia</taxon>
        <taxon>Cytophagales</taxon>
        <taxon>Flectobacillaceae</taxon>
        <taxon>Aquirufa</taxon>
    </lineage>
</organism>
<dbReference type="OrthoDB" id="978542at2"/>
<name>A0A2S2DX23_9BACT</name>